<accession>A0A4R3QAJ2</accession>
<evidence type="ECO:0008006" key="3">
    <source>
        <dbReference type="Google" id="ProtNLM"/>
    </source>
</evidence>
<evidence type="ECO:0000313" key="1">
    <source>
        <dbReference type="EMBL" id="TCU17899.1"/>
    </source>
</evidence>
<reference evidence="1 2" key="1">
    <citation type="submission" date="2019-03" db="EMBL/GenBank/DDBJ databases">
        <title>Genomic Encyclopedia of Type Strains, Phase IV (KMG-V): Genome sequencing to study the core and pangenomes of soil and plant-associated prokaryotes.</title>
        <authorList>
            <person name="Whitman W."/>
        </authorList>
    </citation>
    <scope>NUCLEOTIDE SEQUENCE [LARGE SCALE GENOMIC DNA]</scope>
    <source>
        <strain evidence="1 2">Hc14</strain>
    </source>
</reference>
<dbReference type="EMBL" id="SMBH01000003">
    <property type="protein sequence ID" value="TCU17899.1"/>
    <property type="molecule type" value="Genomic_DNA"/>
</dbReference>
<evidence type="ECO:0000313" key="2">
    <source>
        <dbReference type="Proteomes" id="UP000294576"/>
    </source>
</evidence>
<name>A0A4R3QAJ2_RHISU</name>
<dbReference type="AlphaFoldDB" id="A0A4R3QAJ2"/>
<organism evidence="1 2">
    <name type="scientific">Rhizobium sullae</name>
    <name type="common">Rhizobium hedysari</name>
    <dbReference type="NCBI Taxonomy" id="50338"/>
    <lineage>
        <taxon>Bacteria</taxon>
        <taxon>Pseudomonadati</taxon>
        <taxon>Pseudomonadota</taxon>
        <taxon>Alphaproteobacteria</taxon>
        <taxon>Hyphomicrobiales</taxon>
        <taxon>Rhizobiaceae</taxon>
        <taxon>Rhizobium/Agrobacterium group</taxon>
        <taxon>Rhizobium</taxon>
    </lineage>
</organism>
<dbReference type="Proteomes" id="UP000294576">
    <property type="component" value="Unassembled WGS sequence"/>
</dbReference>
<sequence length="313" mass="36701">MPHCRKLLVLDETETDDPALIGDIAHMVAESEDGPRGASPLTAEERNRYANLLLLCKNHHREIDEQPSHWPPDRLEKIKADHEAWVGSSSDFDPERVRDEVIYAGYIDDWEKLCHLDKWTSWSGWVLSHGQPGLEKQVHDDLDQVVRWTMKRVWPRRYEKLEQTMRNFSVVARDFLRKFNEHSQPSGIDEDEFITRKFYQITDWDEEKYELLLQRYNFHVDLVEDLMLELTRAANLVCDQVRSDLLHTYRLKEGRLSVMSGPHEDMSWRESVVEYSDSEKGISPPYPGLVSFLTARADRDWHFGTGPDPTKPQ</sequence>
<comment type="caution">
    <text evidence="1">The sequence shown here is derived from an EMBL/GenBank/DDBJ whole genome shotgun (WGS) entry which is preliminary data.</text>
</comment>
<protein>
    <recommendedName>
        <fullName evidence="3">HNH endonuclease</fullName>
    </recommendedName>
</protein>
<proteinExistence type="predicted"/>
<gene>
    <name evidence="1" type="ORF">EV132_10315</name>
</gene>